<feature type="region of interest" description="Disordered" evidence="1">
    <location>
        <begin position="214"/>
        <end position="234"/>
    </location>
</feature>
<dbReference type="KEGG" id="acan:ACA1_099100"/>
<evidence type="ECO:0000259" key="2">
    <source>
        <dbReference type="PROSITE" id="PS50003"/>
    </source>
</evidence>
<dbReference type="PROSITE" id="PS50003">
    <property type="entry name" value="PH_DOMAIN"/>
    <property type="match status" value="1"/>
</dbReference>
<dbReference type="AlphaFoldDB" id="L8H5M3"/>
<proteinExistence type="predicted"/>
<accession>L8H5M3</accession>
<feature type="region of interest" description="Disordered" evidence="1">
    <location>
        <begin position="314"/>
        <end position="388"/>
    </location>
</feature>
<name>L8H5M3_ACACF</name>
<feature type="compositionally biased region" description="Low complexity" evidence="1">
    <location>
        <begin position="516"/>
        <end position="527"/>
    </location>
</feature>
<dbReference type="RefSeq" id="XP_004343653.1">
    <property type="nucleotide sequence ID" value="XM_004343603.1"/>
</dbReference>
<organism evidence="3 4">
    <name type="scientific">Acanthamoeba castellanii (strain ATCC 30010 / Neff)</name>
    <dbReference type="NCBI Taxonomy" id="1257118"/>
    <lineage>
        <taxon>Eukaryota</taxon>
        <taxon>Amoebozoa</taxon>
        <taxon>Discosea</taxon>
        <taxon>Longamoebia</taxon>
        <taxon>Centramoebida</taxon>
        <taxon>Acanthamoebidae</taxon>
        <taxon>Acanthamoeba</taxon>
    </lineage>
</organism>
<feature type="compositionally biased region" description="Low complexity" evidence="1">
    <location>
        <begin position="353"/>
        <end position="364"/>
    </location>
</feature>
<dbReference type="SMART" id="SM00233">
    <property type="entry name" value="PH"/>
    <property type="match status" value="1"/>
</dbReference>
<feature type="compositionally biased region" description="Gly residues" evidence="1">
    <location>
        <begin position="660"/>
        <end position="676"/>
    </location>
</feature>
<feature type="region of interest" description="Disordered" evidence="1">
    <location>
        <begin position="432"/>
        <end position="554"/>
    </location>
</feature>
<dbReference type="SUPFAM" id="SSF50729">
    <property type="entry name" value="PH domain-like"/>
    <property type="match status" value="2"/>
</dbReference>
<dbReference type="GeneID" id="14921384"/>
<dbReference type="InterPro" id="IPR001849">
    <property type="entry name" value="PH_domain"/>
</dbReference>
<dbReference type="Pfam" id="PF00169">
    <property type="entry name" value="PH"/>
    <property type="match status" value="1"/>
</dbReference>
<dbReference type="VEuPathDB" id="AmoebaDB:ACA1_099100"/>
<feature type="compositionally biased region" description="Basic and acidic residues" evidence="1">
    <location>
        <begin position="589"/>
        <end position="601"/>
    </location>
</feature>
<dbReference type="EMBL" id="KB007910">
    <property type="protein sequence ID" value="ELR20522.1"/>
    <property type="molecule type" value="Genomic_DNA"/>
</dbReference>
<dbReference type="InterPro" id="IPR011993">
    <property type="entry name" value="PH-like_dom_sf"/>
</dbReference>
<evidence type="ECO:0000313" key="4">
    <source>
        <dbReference type="Proteomes" id="UP000011083"/>
    </source>
</evidence>
<feature type="region of interest" description="Disordered" evidence="1">
    <location>
        <begin position="570"/>
        <end position="697"/>
    </location>
</feature>
<dbReference type="Gene3D" id="2.30.29.30">
    <property type="entry name" value="Pleckstrin-homology domain (PH domain)/Phosphotyrosine-binding domain (PTB)"/>
    <property type="match status" value="2"/>
</dbReference>
<feature type="compositionally biased region" description="Basic and acidic residues" evidence="1">
    <location>
        <begin position="365"/>
        <end position="377"/>
    </location>
</feature>
<dbReference type="STRING" id="1257118.L8H5M3"/>
<feature type="compositionally biased region" description="Pro residues" evidence="1">
    <location>
        <begin position="476"/>
        <end position="504"/>
    </location>
</feature>
<feature type="compositionally biased region" description="Basic residues" evidence="1">
    <location>
        <begin position="338"/>
        <end position="350"/>
    </location>
</feature>
<reference evidence="3 4" key="1">
    <citation type="journal article" date="2013" name="Genome Biol.">
        <title>Genome of Acanthamoeba castellanii highlights extensive lateral gene transfer and early evolution of tyrosine kinase signaling.</title>
        <authorList>
            <person name="Clarke M."/>
            <person name="Lohan A.J."/>
            <person name="Liu B."/>
            <person name="Lagkouvardos I."/>
            <person name="Roy S."/>
            <person name="Zafar N."/>
            <person name="Bertelli C."/>
            <person name="Schilde C."/>
            <person name="Kianianmomeni A."/>
            <person name="Burglin T.R."/>
            <person name="Frech C."/>
            <person name="Turcotte B."/>
            <person name="Kopec K.O."/>
            <person name="Synnott J.M."/>
            <person name="Choo C."/>
            <person name="Paponov I."/>
            <person name="Finkler A."/>
            <person name="Soon Heng Tan C."/>
            <person name="Hutchins A.P."/>
            <person name="Weinmeier T."/>
            <person name="Rattei T."/>
            <person name="Chu J.S."/>
            <person name="Gimenez G."/>
            <person name="Irimia M."/>
            <person name="Rigden D.J."/>
            <person name="Fitzpatrick D.A."/>
            <person name="Lorenzo-Morales J."/>
            <person name="Bateman A."/>
            <person name="Chiu C.H."/>
            <person name="Tang P."/>
            <person name="Hegemann P."/>
            <person name="Fromm H."/>
            <person name="Raoult D."/>
            <person name="Greub G."/>
            <person name="Miranda-Saavedra D."/>
            <person name="Chen N."/>
            <person name="Nash P."/>
            <person name="Ginger M.L."/>
            <person name="Horn M."/>
            <person name="Schaap P."/>
            <person name="Caler L."/>
            <person name="Loftus B."/>
        </authorList>
    </citation>
    <scope>NUCLEOTIDE SEQUENCE [LARGE SCALE GENOMIC DNA]</scope>
    <source>
        <strain evidence="3 4">Neff</strain>
    </source>
</reference>
<sequence>MQNELKVFLKWYLNFGVYKLRKGKFKYGVLQLDYLHGRVGAYLHMPFEILDKVTLSEQDSRCFHIHLHDLTPVVLYSQQEEDRPTIVNELRQIINNTEFLKGSTEPPKLNDYAEIIRLGEVEKKGPVKWVTRTLVLTDNQLLCMRDTSRDAFPVNVIDICDILAVEREKDATFKVVTELRTFQFKASSTPKREKWVTKLTATVELQSELRERALEEKKKKQRKQKHDATTPSELMLPSGIPLLGRYEVHFADLHTLFGQNVQKPDNKIINLKVYYDIKYAAARNQISIVSVATGALAVDTAGDSVMHAATGLQQGEGVNGAGESEDEAGQPTGEDFRKKKSKKLRMRTKLIKSSPDLNSSLGSSDSKRRFLRKGSEKKFRKGSKFPSHSDIVLPVTRDVVSAREERDEVEPRVINDKRSWGLERKTSVVGLPRFNSESPLGAPRMLSNHRSGGSAITAMSASVPHPAPLQGGGRPTSPPPLPARPGPALPPRPPRSPRFLPQPPAAAGAAGGGASGVAADVSSVGSGEQKPSTTTSWAKYRFGEGLNNDAANKRRSRTFHYTALATMPATTDAAAGATTKIGIGGGRQRTTEQAESGHQRSEAASSATTTEDELSSHDDEEDDDEEDSDSSDEDGEIEAEVELDDEDDDDEDSDDDDDGWTGGSGGSGSEGGGGKGPSTPSPSSWRRGARRRSLDVMGGSGEYNRVSVFGKSLGMKDICILQTGGIFTKYCRNTKGTKNFKGARRQRSVCLSEDLTSILVYRHLDRSLKAKKDCRSIGLSQVVDICKGFKTPILMRHGRPGEEGLALSIYYTKPYSGDRTLDLVAATPDHLLASRRDRA</sequence>
<protein>
    <submittedName>
        <fullName evidence="3">PH domain containing protein</fullName>
    </submittedName>
</protein>
<evidence type="ECO:0000313" key="3">
    <source>
        <dbReference type="EMBL" id="ELR20522.1"/>
    </source>
</evidence>
<evidence type="ECO:0000256" key="1">
    <source>
        <dbReference type="SAM" id="MobiDB-lite"/>
    </source>
</evidence>
<feature type="compositionally biased region" description="Low complexity" evidence="1">
    <location>
        <begin position="570"/>
        <end position="579"/>
    </location>
</feature>
<feature type="compositionally biased region" description="Acidic residues" evidence="1">
    <location>
        <begin position="610"/>
        <end position="659"/>
    </location>
</feature>
<feature type="domain" description="PH" evidence="2">
    <location>
        <begin position="114"/>
        <end position="204"/>
    </location>
</feature>
<keyword evidence="4" id="KW-1185">Reference proteome</keyword>
<dbReference type="Proteomes" id="UP000011083">
    <property type="component" value="Unassembled WGS sequence"/>
</dbReference>
<gene>
    <name evidence="3" type="ORF">ACA1_099100</name>
</gene>